<evidence type="ECO:0000256" key="1">
    <source>
        <dbReference type="SAM" id="MobiDB-lite"/>
    </source>
</evidence>
<comment type="caution">
    <text evidence="3">The sequence shown here is derived from an EMBL/GenBank/DDBJ whole genome shotgun (WGS) entry which is preliminary data.</text>
</comment>
<dbReference type="GO" id="GO:0102208">
    <property type="term" value="F:2-polyprenyl-6-hydroxyphenol methylase activity"/>
    <property type="evidence" value="ECO:0007669"/>
    <property type="project" value="UniProtKB-EC"/>
</dbReference>
<proteinExistence type="predicted"/>
<evidence type="ECO:0000313" key="4">
    <source>
        <dbReference type="Proteomes" id="UP001589613"/>
    </source>
</evidence>
<evidence type="ECO:0000259" key="2">
    <source>
        <dbReference type="Pfam" id="PF13649"/>
    </source>
</evidence>
<organism evidence="3 4">
    <name type="scientific">Ornithinimicrobium kibberense</name>
    <dbReference type="NCBI Taxonomy" id="282060"/>
    <lineage>
        <taxon>Bacteria</taxon>
        <taxon>Bacillati</taxon>
        <taxon>Actinomycetota</taxon>
        <taxon>Actinomycetes</taxon>
        <taxon>Micrococcales</taxon>
        <taxon>Ornithinimicrobiaceae</taxon>
        <taxon>Ornithinimicrobium</taxon>
    </lineage>
</organism>
<dbReference type="EC" id="2.1.1.222" evidence="3"/>
<dbReference type="EMBL" id="JBHMAX010000005">
    <property type="protein sequence ID" value="MFB9730896.1"/>
    <property type="molecule type" value="Genomic_DNA"/>
</dbReference>
<evidence type="ECO:0000313" key="3">
    <source>
        <dbReference type="EMBL" id="MFB9730896.1"/>
    </source>
</evidence>
<sequence>MDVHEPQSWHHGLVARWWSLFRRGGPEVDYFRRFVEAGQPALDVACGAGRLLVPYVEAGLDVDGCDASPDMVALCAEAAARVGATPSLVAQPMHELDLPRRYRTVYVCGGLGLGSTRAQDEQALRRLHDHLEPGGRLVLDNEVPWSDPGGWSRWPPGGRDDLPEPEPGGPPAERQVGPDGDEYALLTRMLSLDPVAQQEAWEIHAFRWHEGALVEEERHRLTTNLYFTHEVVMLLERAGFVDVQVTGEYNDLPPTADDTFLVYSATRP</sequence>
<dbReference type="InterPro" id="IPR041698">
    <property type="entry name" value="Methyltransf_25"/>
</dbReference>
<dbReference type="Pfam" id="PF13649">
    <property type="entry name" value="Methyltransf_25"/>
    <property type="match status" value="1"/>
</dbReference>
<dbReference type="Proteomes" id="UP001589613">
    <property type="component" value="Unassembled WGS sequence"/>
</dbReference>
<keyword evidence="3" id="KW-0808">Transferase</keyword>
<dbReference type="GO" id="GO:0061542">
    <property type="term" value="F:3-demethylubiquinol 3-O-methyltransferase activity"/>
    <property type="evidence" value="ECO:0007669"/>
    <property type="project" value="UniProtKB-EC"/>
</dbReference>
<dbReference type="Gene3D" id="3.40.50.150">
    <property type="entry name" value="Vaccinia Virus protein VP39"/>
    <property type="match status" value="1"/>
</dbReference>
<feature type="domain" description="Methyltransferase" evidence="2">
    <location>
        <begin position="42"/>
        <end position="135"/>
    </location>
</feature>
<dbReference type="EC" id="2.1.1.64" evidence="3"/>
<dbReference type="InterPro" id="IPR029063">
    <property type="entry name" value="SAM-dependent_MTases_sf"/>
</dbReference>
<dbReference type="GO" id="GO:0032259">
    <property type="term" value="P:methylation"/>
    <property type="evidence" value="ECO:0007669"/>
    <property type="project" value="UniProtKB-KW"/>
</dbReference>
<dbReference type="SUPFAM" id="SSF53335">
    <property type="entry name" value="S-adenosyl-L-methionine-dependent methyltransferases"/>
    <property type="match status" value="1"/>
</dbReference>
<reference evidence="3 4" key="1">
    <citation type="submission" date="2024-09" db="EMBL/GenBank/DDBJ databases">
        <authorList>
            <person name="Sun Q."/>
            <person name="Mori K."/>
        </authorList>
    </citation>
    <scope>NUCLEOTIDE SEQUENCE [LARGE SCALE GENOMIC DNA]</scope>
    <source>
        <strain evidence="3 4">JCM 12763</strain>
    </source>
</reference>
<name>A0ABV5UZC9_9MICO</name>
<protein>
    <submittedName>
        <fullName evidence="3">Class I SAM-dependent methyltransferase</fullName>
        <ecNumber evidence="3">2.1.1.222</ecNumber>
        <ecNumber evidence="3">2.1.1.64</ecNumber>
    </submittedName>
</protein>
<accession>A0ABV5UZC9</accession>
<keyword evidence="3" id="KW-0489">Methyltransferase</keyword>
<gene>
    <name evidence="3" type="ORF">ACFFN0_02430</name>
</gene>
<keyword evidence="4" id="KW-1185">Reference proteome</keyword>
<dbReference type="RefSeq" id="WP_181409628.1">
    <property type="nucleotide sequence ID" value="NZ_JBHMAX010000005.1"/>
</dbReference>
<dbReference type="Gene3D" id="2.20.130.10">
    <property type="entry name" value="CAC2371-like domains"/>
    <property type="match status" value="1"/>
</dbReference>
<dbReference type="CDD" id="cd02440">
    <property type="entry name" value="AdoMet_MTases"/>
    <property type="match status" value="1"/>
</dbReference>
<feature type="region of interest" description="Disordered" evidence="1">
    <location>
        <begin position="138"/>
        <end position="179"/>
    </location>
</feature>
<feature type="compositionally biased region" description="Low complexity" evidence="1">
    <location>
        <begin position="144"/>
        <end position="157"/>
    </location>
</feature>